<proteinExistence type="inferred from homology"/>
<evidence type="ECO:0000256" key="8">
    <source>
        <dbReference type="ARBA" id="ARBA00023272"/>
    </source>
</evidence>
<dbReference type="GO" id="GO:0010427">
    <property type="term" value="F:abscisic acid binding"/>
    <property type="evidence" value="ECO:0007669"/>
    <property type="project" value="TreeGrafter"/>
</dbReference>
<evidence type="ECO:0000256" key="7">
    <source>
        <dbReference type="ARBA" id="ARBA00023242"/>
    </source>
</evidence>
<evidence type="ECO:0000256" key="9">
    <source>
        <dbReference type="SAM" id="MobiDB-lite"/>
    </source>
</evidence>
<dbReference type="SUPFAM" id="SSF55961">
    <property type="entry name" value="Bet v1-like"/>
    <property type="match status" value="1"/>
</dbReference>
<keyword evidence="4" id="KW-0963">Cytoplasm</keyword>
<comment type="caution">
    <text evidence="10">The sequence shown here is derived from an EMBL/GenBank/DDBJ whole genome shotgun (WGS) entry which is preliminary data.</text>
</comment>
<name>A0AAE0ABB1_9ROSI</name>
<dbReference type="GO" id="GO:0009738">
    <property type="term" value="P:abscisic acid-activated signaling pathway"/>
    <property type="evidence" value="ECO:0007669"/>
    <property type="project" value="UniProtKB-KW"/>
</dbReference>
<dbReference type="EMBL" id="JANJYJ010000006">
    <property type="protein sequence ID" value="KAK3206888.1"/>
    <property type="molecule type" value="Genomic_DNA"/>
</dbReference>
<evidence type="ECO:0000256" key="4">
    <source>
        <dbReference type="ARBA" id="ARBA00022490"/>
    </source>
</evidence>
<gene>
    <name evidence="10" type="ORF">Dsin_020934</name>
</gene>
<evidence type="ECO:0000313" key="10">
    <source>
        <dbReference type="EMBL" id="KAK3206888.1"/>
    </source>
</evidence>
<keyword evidence="7" id="KW-0539">Nucleus</keyword>
<evidence type="ECO:0000256" key="1">
    <source>
        <dbReference type="ARBA" id="ARBA00004123"/>
    </source>
</evidence>
<dbReference type="AlphaFoldDB" id="A0AAE0ABB1"/>
<dbReference type="PANTHER" id="PTHR31213:SF82">
    <property type="entry name" value="ABSCISIC ACID RECEPTOR PYL11-RELATED"/>
    <property type="match status" value="1"/>
</dbReference>
<keyword evidence="6" id="KW-0675">Receptor</keyword>
<organism evidence="10 11">
    <name type="scientific">Dipteronia sinensis</name>
    <dbReference type="NCBI Taxonomy" id="43782"/>
    <lineage>
        <taxon>Eukaryota</taxon>
        <taxon>Viridiplantae</taxon>
        <taxon>Streptophyta</taxon>
        <taxon>Embryophyta</taxon>
        <taxon>Tracheophyta</taxon>
        <taxon>Spermatophyta</taxon>
        <taxon>Magnoliopsida</taxon>
        <taxon>eudicotyledons</taxon>
        <taxon>Gunneridae</taxon>
        <taxon>Pentapetalae</taxon>
        <taxon>rosids</taxon>
        <taxon>malvids</taxon>
        <taxon>Sapindales</taxon>
        <taxon>Sapindaceae</taxon>
        <taxon>Hippocastanoideae</taxon>
        <taxon>Acereae</taxon>
        <taxon>Dipteronia</taxon>
    </lineage>
</organism>
<dbReference type="GO" id="GO:0004864">
    <property type="term" value="F:protein phosphatase inhibitor activity"/>
    <property type="evidence" value="ECO:0007669"/>
    <property type="project" value="UniProtKB-KW"/>
</dbReference>
<evidence type="ECO:0000256" key="5">
    <source>
        <dbReference type="ARBA" id="ARBA00022682"/>
    </source>
</evidence>
<dbReference type="InterPro" id="IPR050279">
    <property type="entry name" value="Plant_def-hormone_signal"/>
</dbReference>
<evidence type="ECO:0000256" key="3">
    <source>
        <dbReference type="ARBA" id="ARBA00008594"/>
    </source>
</evidence>
<dbReference type="InterPro" id="IPR023393">
    <property type="entry name" value="START-like_dom_sf"/>
</dbReference>
<evidence type="ECO:0000313" key="11">
    <source>
        <dbReference type="Proteomes" id="UP001281410"/>
    </source>
</evidence>
<sequence>MTTTTSSSTHHKMQNPSQKNLKMKPKTTTTTTTLLNNYQTHVLLPNQCGSRLVQTIDAPLPLVWSILRRFDHPQSYKRFIKSCTLRTGTGGTGSVREVVIVTGLPARTSLERLDKLDDELHVMMVSIIGGDHRLENYQSTTSLHGTEGGRKTVVMESYVVDVPAGNSKEETCAFADTIIGCNLKSLASVTEKSCLLRGF</sequence>
<dbReference type="Proteomes" id="UP001281410">
    <property type="component" value="Unassembled WGS sequence"/>
</dbReference>
<accession>A0AAE0ABB1</accession>
<keyword evidence="8" id="KW-0650">Protein phosphatase inhibitor</keyword>
<dbReference type="CDD" id="cd07821">
    <property type="entry name" value="PYR_PYL_RCAR_like"/>
    <property type="match status" value="1"/>
</dbReference>
<evidence type="ECO:0000256" key="2">
    <source>
        <dbReference type="ARBA" id="ARBA00004496"/>
    </source>
</evidence>
<dbReference type="Gene3D" id="3.30.530.20">
    <property type="match status" value="1"/>
</dbReference>
<dbReference type="GO" id="GO:0005737">
    <property type="term" value="C:cytoplasm"/>
    <property type="evidence" value="ECO:0007669"/>
    <property type="project" value="UniProtKB-SubCell"/>
</dbReference>
<comment type="subcellular location">
    <subcellularLocation>
        <location evidence="2">Cytoplasm</location>
    </subcellularLocation>
    <subcellularLocation>
        <location evidence="1">Nucleus</location>
    </subcellularLocation>
</comment>
<dbReference type="GO" id="GO:0005634">
    <property type="term" value="C:nucleus"/>
    <property type="evidence" value="ECO:0007669"/>
    <property type="project" value="UniProtKB-SubCell"/>
</dbReference>
<evidence type="ECO:0000256" key="6">
    <source>
        <dbReference type="ARBA" id="ARBA00023170"/>
    </source>
</evidence>
<dbReference type="Pfam" id="PF10604">
    <property type="entry name" value="Polyketide_cyc2"/>
    <property type="match status" value="1"/>
</dbReference>
<protein>
    <submittedName>
        <fullName evidence="10">Uncharacterized protein</fullName>
    </submittedName>
</protein>
<dbReference type="PANTHER" id="PTHR31213">
    <property type="entry name" value="OS08G0374000 PROTEIN-RELATED"/>
    <property type="match status" value="1"/>
</dbReference>
<reference evidence="10" key="1">
    <citation type="journal article" date="2023" name="Plant J.">
        <title>Genome sequences and population genomics provide insights into the demographic history, inbreeding, and mutation load of two 'living fossil' tree species of Dipteronia.</title>
        <authorList>
            <person name="Feng Y."/>
            <person name="Comes H.P."/>
            <person name="Chen J."/>
            <person name="Zhu S."/>
            <person name="Lu R."/>
            <person name="Zhang X."/>
            <person name="Li P."/>
            <person name="Qiu J."/>
            <person name="Olsen K.M."/>
            <person name="Qiu Y."/>
        </authorList>
    </citation>
    <scope>NUCLEOTIDE SEQUENCE</scope>
    <source>
        <strain evidence="10">NBL</strain>
    </source>
</reference>
<comment type="similarity">
    <text evidence="3">Belongs to the PYR/PYL/RCAR abscisic acid intracellular receptor family.</text>
</comment>
<dbReference type="InterPro" id="IPR019587">
    <property type="entry name" value="Polyketide_cyclase/dehydratase"/>
</dbReference>
<keyword evidence="5" id="KW-0938">Abscisic acid signaling pathway</keyword>
<feature type="region of interest" description="Disordered" evidence="9">
    <location>
        <begin position="1"/>
        <end position="26"/>
    </location>
</feature>
<dbReference type="GO" id="GO:0038023">
    <property type="term" value="F:signaling receptor activity"/>
    <property type="evidence" value="ECO:0007669"/>
    <property type="project" value="TreeGrafter"/>
</dbReference>
<keyword evidence="11" id="KW-1185">Reference proteome</keyword>